<sequence length="271" mass="31585">MAPPLFLHGHRESGCFAVLADRKYYRRGNLFIKRTLRKHEWTELSSDTVAEPSAALPQRFRTDVAVQQYLRERTNIPLPAFASTFEDDGAMYLLPEEDRRVIEKELQQHMGTLKSLRSDTLGVPGEQLRVAPQRVCDMSWIYYTCWRPRSNVKGDFVFCHNDLGQHNVLVDPKTLKITAIIDWEFGGFWPEWFERPFWMRPDDTERCREWLTANFEAVEQQHLPTLQDKLDSMPWTPKVLDDELPSQKVAEPTKQTKDEPEVAIASPIHTT</sequence>
<evidence type="ECO:0000313" key="4">
    <source>
        <dbReference type="Proteomes" id="UP001273166"/>
    </source>
</evidence>
<dbReference type="SUPFAM" id="SSF56112">
    <property type="entry name" value="Protein kinase-like (PK-like)"/>
    <property type="match status" value="1"/>
</dbReference>
<gene>
    <name evidence="3" type="ORF">B0T15DRAFT_487799</name>
</gene>
<reference evidence="3" key="1">
    <citation type="journal article" date="2023" name="Mol. Phylogenet. Evol.">
        <title>Genome-scale phylogeny and comparative genomics of the fungal order Sordariales.</title>
        <authorList>
            <person name="Hensen N."/>
            <person name="Bonometti L."/>
            <person name="Westerberg I."/>
            <person name="Brannstrom I.O."/>
            <person name="Guillou S."/>
            <person name="Cros-Aarteil S."/>
            <person name="Calhoun S."/>
            <person name="Haridas S."/>
            <person name="Kuo A."/>
            <person name="Mondo S."/>
            <person name="Pangilinan J."/>
            <person name="Riley R."/>
            <person name="LaButti K."/>
            <person name="Andreopoulos B."/>
            <person name="Lipzen A."/>
            <person name="Chen C."/>
            <person name="Yan M."/>
            <person name="Daum C."/>
            <person name="Ng V."/>
            <person name="Clum A."/>
            <person name="Steindorff A."/>
            <person name="Ohm R.A."/>
            <person name="Martin F."/>
            <person name="Silar P."/>
            <person name="Natvig D.O."/>
            <person name="Lalanne C."/>
            <person name="Gautier V."/>
            <person name="Ament-Velasquez S.L."/>
            <person name="Kruys A."/>
            <person name="Hutchinson M.I."/>
            <person name="Powell A.J."/>
            <person name="Barry K."/>
            <person name="Miller A.N."/>
            <person name="Grigoriev I.V."/>
            <person name="Debuchy R."/>
            <person name="Gladieux P."/>
            <person name="Hiltunen Thoren M."/>
            <person name="Johannesson H."/>
        </authorList>
    </citation>
    <scope>NUCLEOTIDE SEQUENCE</scope>
    <source>
        <strain evidence="3">CBS 333.67</strain>
    </source>
</reference>
<proteinExistence type="predicted"/>
<name>A0AAJ0LYY0_9PEZI</name>
<dbReference type="PANTHER" id="PTHR21310">
    <property type="entry name" value="AMINOGLYCOSIDE PHOSPHOTRANSFERASE-RELATED-RELATED"/>
    <property type="match status" value="1"/>
</dbReference>
<dbReference type="AlphaFoldDB" id="A0AAJ0LYY0"/>
<dbReference type="EMBL" id="JAUDZG010000007">
    <property type="protein sequence ID" value="KAK3302809.1"/>
    <property type="molecule type" value="Genomic_DNA"/>
</dbReference>
<feature type="region of interest" description="Disordered" evidence="1">
    <location>
        <begin position="241"/>
        <end position="271"/>
    </location>
</feature>
<organism evidence="3 4">
    <name type="scientific">Chaetomium strumarium</name>
    <dbReference type="NCBI Taxonomy" id="1170767"/>
    <lineage>
        <taxon>Eukaryota</taxon>
        <taxon>Fungi</taxon>
        <taxon>Dikarya</taxon>
        <taxon>Ascomycota</taxon>
        <taxon>Pezizomycotina</taxon>
        <taxon>Sordariomycetes</taxon>
        <taxon>Sordariomycetidae</taxon>
        <taxon>Sordariales</taxon>
        <taxon>Chaetomiaceae</taxon>
        <taxon>Chaetomium</taxon>
    </lineage>
</organism>
<dbReference type="Pfam" id="PF01636">
    <property type="entry name" value="APH"/>
    <property type="match status" value="1"/>
</dbReference>
<evidence type="ECO:0000313" key="3">
    <source>
        <dbReference type="EMBL" id="KAK3302809.1"/>
    </source>
</evidence>
<feature type="domain" description="Aminoglycoside phosphotransferase" evidence="2">
    <location>
        <begin position="151"/>
        <end position="187"/>
    </location>
</feature>
<reference evidence="3" key="2">
    <citation type="submission" date="2023-06" db="EMBL/GenBank/DDBJ databases">
        <authorList>
            <consortium name="Lawrence Berkeley National Laboratory"/>
            <person name="Mondo S.J."/>
            <person name="Hensen N."/>
            <person name="Bonometti L."/>
            <person name="Westerberg I."/>
            <person name="Brannstrom I.O."/>
            <person name="Guillou S."/>
            <person name="Cros-Aarteil S."/>
            <person name="Calhoun S."/>
            <person name="Haridas S."/>
            <person name="Kuo A."/>
            <person name="Pangilinan J."/>
            <person name="Riley R."/>
            <person name="Labutti K."/>
            <person name="Andreopoulos B."/>
            <person name="Lipzen A."/>
            <person name="Chen C."/>
            <person name="Yanf M."/>
            <person name="Daum C."/>
            <person name="Ng V."/>
            <person name="Clum A."/>
            <person name="Steindorff A."/>
            <person name="Ohm R."/>
            <person name="Martin F."/>
            <person name="Silar P."/>
            <person name="Natvig D."/>
            <person name="Lalanne C."/>
            <person name="Gautier V."/>
            <person name="Ament-Velasquez S.L."/>
            <person name="Kruys A."/>
            <person name="Hutchinson M.I."/>
            <person name="Powell A.J."/>
            <person name="Barry K."/>
            <person name="Miller A.N."/>
            <person name="Grigoriev I.V."/>
            <person name="Debuchy R."/>
            <person name="Gladieux P."/>
            <person name="Thoren M.H."/>
            <person name="Johannesson H."/>
        </authorList>
    </citation>
    <scope>NUCLEOTIDE SEQUENCE</scope>
    <source>
        <strain evidence="3">CBS 333.67</strain>
    </source>
</reference>
<dbReference type="PANTHER" id="PTHR21310:SF15">
    <property type="entry name" value="AMINOGLYCOSIDE PHOSPHOTRANSFERASE DOMAIN-CONTAINING PROTEIN"/>
    <property type="match status" value="1"/>
</dbReference>
<dbReference type="RefSeq" id="XP_062718589.1">
    <property type="nucleotide sequence ID" value="XM_062866460.1"/>
</dbReference>
<accession>A0AAJ0LYY0</accession>
<evidence type="ECO:0000259" key="2">
    <source>
        <dbReference type="Pfam" id="PF01636"/>
    </source>
</evidence>
<dbReference type="InterPro" id="IPR011009">
    <property type="entry name" value="Kinase-like_dom_sf"/>
</dbReference>
<evidence type="ECO:0000256" key="1">
    <source>
        <dbReference type="SAM" id="MobiDB-lite"/>
    </source>
</evidence>
<comment type="caution">
    <text evidence="3">The sequence shown here is derived from an EMBL/GenBank/DDBJ whole genome shotgun (WGS) entry which is preliminary data.</text>
</comment>
<dbReference type="InterPro" id="IPR051678">
    <property type="entry name" value="AGP_Transferase"/>
</dbReference>
<keyword evidence="4" id="KW-1185">Reference proteome</keyword>
<dbReference type="GeneID" id="87885289"/>
<dbReference type="Proteomes" id="UP001273166">
    <property type="component" value="Unassembled WGS sequence"/>
</dbReference>
<protein>
    <recommendedName>
        <fullName evidence="2">Aminoglycoside phosphotransferase domain-containing protein</fullName>
    </recommendedName>
</protein>
<dbReference type="InterPro" id="IPR002575">
    <property type="entry name" value="Aminoglycoside_PTrfase"/>
</dbReference>
<dbReference type="Gene3D" id="3.90.1200.10">
    <property type="match status" value="1"/>
</dbReference>